<feature type="transmembrane region" description="Helical" evidence="1">
    <location>
        <begin position="413"/>
        <end position="432"/>
    </location>
</feature>
<dbReference type="AlphaFoldDB" id="A0A5E8BF61"/>
<feature type="transmembrane region" description="Helical" evidence="1">
    <location>
        <begin position="641"/>
        <end position="666"/>
    </location>
</feature>
<evidence type="ECO:0000313" key="2">
    <source>
        <dbReference type="EMBL" id="VVT49382.1"/>
    </source>
</evidence>
<keyword evidence="3" id="KW-1185">Reference proteome</keyword>
<feature type="transmembrane region" description="Helical" evidence="1">
    <location>
        <begin position="695"/>
        <end position="714"/>
    </location>
</feature>
<feature type="transmembrane region" description="Helical" evidence="1">
    <location>
        <begin position="381"/>
        <end position="401"/>
    </location>
</feature>
<dbReference type="Proteomes" id="UP000398389">
    <property type="component" value="Unassembled WGS sequence"/>
</dbReference>
<sequence length="842" mass="93458">MRLRKLLASPLAILATLLTLPLVFAFLHKPTRLAVSDQAARLQRTSSSSSCDGILRRGRYIDTRDPTPQYWAPPSCHLKEFPDLAALQSCLRPGDIMAFLGDSTARMVYWAFVNAANRKLFQDDNVHGNHQTIIDGITFKLYWDPYLNRTDAMGRIKHQAQVGYAQSETTTDSRKLNTDPNYTPRTYLYVTTGLWHAMFEPRHEVMPGFKRSLDNFINVLQERVPNSFDEVYYIPTLLPNFAMLDPTRVNVITPEYISQMLKYTDEAFNYTRDQHGFGPAVASPEWKVSYVPVLNEIGGETHLGIYDRIGLHYVNRAIYLQKDIIMNHMCRNILPKGSHTCCVPYPPSKSVFPRFFVAATFTSVLLTIVLAWTFASTSRALIFTGSVVATVSAACGYAFLADRTSHIANLPRAFLPLEYGLLFQIALFVAIVSRKQIDQNLNTALLTESKGATTLLLLLGALTAFNSHPDSFAGEIVERLLITSWVTAHIFSVVRSLPSPSNNYSYSAYLLVLARALVLPTLLTVALSNPASPSWIPADPLVTKTLFWSILPAFILSPLPSDDTVASLVILAPKTAHLLRAVIIALVAFVVVVPRIPGLADDYFVLLALLFYAWKTLPSSTTSSTPPQLPSTLLNSQPSRFWTQTGCAAAAMAAASYVFLSFAFYFKMPMLSITPKTTFQFSPYPQMAAIRGSTYSSAIHHILAIIVIATYVAFRTPTNISSSSQHYVSAALIAVGSCSYELLVLRNNIFLSADGTARLHFLPTGAYVPSTVLWILDILSRKQVLNYSVFAFRETLRSAINLIIVGLLYALTAWACAKPWSSQSNKEASNEDYELPETKEIA</sequence>
<feature type="transmembrane region" description="Helical" evidence="1">
    <location>
        <begin position="547"/>
        <end position="571"/>
    </location>
</feature>
<dbReference type="OrthoDB" id="1932925at2759"/>
<evidence type="ECO:0000256" key="1">
    <source>
        <dbReference type="SAM" id="Phobius"/>
    </source>
</evidence>
<dbReference type="EMBL" id="CABVLU010000002">
    <property type="protein sequence ID" value="VVT49382.1"/>
    <property type="molecule type" value="Genomic_DNA"/>
</dbReference>
<keyword evidence="1" id="KW-0812">Transmembrane</keyword>
<feature type="transmembrane region" description="Helical" evidence="1">
    <location>
        <begin position="757"/>
        <end position="776"/>
    </location>
</feature>
<feature type="transmembrane region" description="Helical" evidence="1">
    <location>
        <begin position="351"/>
        <end position="374"/>
    </location>
</feature>
<dbReference type="RefSeq" id="XP_031852853.1">
    <property type="nucleotide sequence ID" value="XM_031996962.1"/>
</dbReference>
<gene>
    <name evidence="2" type="ORF">SAPINGB_P002243</name>
</gene>
<proteinExistence type="predicted"/>
<accession>A0A5E8BF61</accession>
<feature type="transmembrane region" description="Helical" evidence="1">
    <location>
        <begin position="578"/>
        <end position="596"/>
    </location>
</feature>
<reference evidence="2 3" key="1">
    <citation type="submission" date="2019-09" db="EMBL/GenBank/DDBJ databases">
        <authorList>
            <person name="Brejova B."/>
        </authorList>
    </citation>
    <scope>NUCLEOTIDE SEQUENCE [LARGE SCALE GENOMIC DNA]</scope>
</reference>
<feature type="transmembrane region" description="Helical" evidence="1">
    <location>
        <begin position="796"/>
        <end position="817"/>
    </location>
</feature>
<organism evidence="2 3">
    <name type="scientific">Magnusiomyces paraingens</name>
    <dbReference type="NCBI Taxonomy" id="2606893"/>
    <lineage>
        <taxon>Eukaryota</taxon>
        <taxon>Fungi</taxon>
        <taxon>Dikarya</taxon>
        <taxon>Ascomycota</taxon>
        <taxon>Saccharomycotina</taxon>
        <taxon>Dipodascomycetes</taxon>
        <taxon>Dipodascales</taxon>
        <taxon>Dipodascaceae</taxon>
        <taxon>Magnusiomyces</taxon>
    </lineage>
</organism>
<keyword evidence="1" id="KW-0472">Membrane</keyword>
<feature type="transmembrane region" description="Helical" evidence="1">
    <location>
        <begin position="726"/>
        <end position="745"/>
    </location>
</feature>
<protein>
    <recommendedName>
        <fullName evidence="4">Cas1p 10 TM acyl transferase domain-containing protein</fullName>
    </recommendedName>
</protein>
<keyword evidence="1" id="KW-1133">Transmembrane helix</keyword>
<evidence type="ECO:0000313" key="3">
    <source>
        <dbReference type="Proteomes" id="UP000398389"/>
    </source>
</evidence>
<evidence type="ECO:0008006" key="4">
    <source>
        <dbReference type="Google" id="ProtNLM"/>
    </source>
</evidence>
<feature type="transmembrane region" description="Helical" evidence="1">
    <location>
        <begin position="506"/>
        <end position="527"/>
    </location>
</feature>
<name>A0A5E8BF61_9ASCO</name>
<dbReference type="GeneID" id="43581062"/>